<dbReference type="EMBL" id="FNBK01000015">
    <property type="protein sequence ID" value="SDG12008.1"/>
    <property type="molecule type" value="Genomic_DNA"/>
</dbReference>
<dbReference type="InterPro" id="IPR003795">
    <property type="entry name" value="DUF192"/>
</dbReference>
<evidence type="ECO:0000313" key="2">
    <source>
        <dbReference type="EMBL" id="SDG12008.1"/>
    </source>
</evidence>
<evidence type="ECO:0000313" key="3">
    <source>
        <dbReference type="Proteomes" id="UP000199076"/>
    </source>
</evidence>
<protein>
    <submittedName>
        <fullName evidence="2">Uncharacterized conserved membrane protein, UPF0127 family</fullName>
    </submittedName>
</protein>
<gene>
    <name evidence="2" type="ORF">SAMN05216218_115100</name>
</gene>
<evidence type="ECO:0000256" key="1">
    <source>
        <dbReference type="SAM" id="MobiDB-lite"/>
    </source>
</evidence>
<accession>A0A1G7RMJ2</accession>
<dbReference type="PANTHER" id="PTHR37953">
    <property type="entry name" value="UPF0127 PROTEIN MJ1496"/>
    <property type="match status" value="1"/>
</dbReference>
<dbReference type="Proteomes" id="UP000199076">
    <property type="component" value="Unassembled WGS sequence"/>
</dbReference>
<sequence length="216" mass="22264">MSRRQRLAAVLVVCALLLTGCAGTPGDGTPTATSPAADQSGPETTGSPAGTATGAGTPATTAGSETDTPEEDDQPGPQVELRAENGTVLGRVTVAIADNRSERITGLSDTERLNESEGMLFVYEEPDTHTYVMRDMDFSLDILFVAPNGTITTIHHAPTEPGESGDDLTGYPGYGQYVLEVNRGYANRTGLAVGDTVAIPARIATADATPNPDAGG</sequence>
<dbReference type="PROSITE" id="PS51257">
    <property type="entry name" value="PROKAR_LIPOPROTEIN"/>
    <property type="match status" value="1"/>
</dbReference>
<organism evidence="2 3">
    <name type="scientific">Halorientalis regularis</name>
    <dbReference type="NCBI Taxonomy" id="660518"/>
    <lineage>
        <taxon>Archaea</taxon>
        <taxon>Methanobacteriati</taxon>
        <taxon>Methanobacteriota</taxon>
        <taxon>Stenosarchaea group</taxon>
        <taxon>Halobacteria</taxon>
        <taxon>Halobacteriales</taxon>
        <taxon>Haloarculaceae</taxon>
        <taxon>Halorientalis</taxon>
    </lineage>
</organism>
<dbReference type="Pfam" id="PF02643">
    <property type="entry name" value="DUF192"/>
    <property type="match status" value="1"/>
</dbReference>
<proteinExistence type="predicted"/>
<feature type="compositionally biased region" description="Low complexity" evidence="1">
    <location>
        <begin position="24"/>
        <end position="66"/>
    </location>
</feature>
<dbReference type="STRING" id="660518.SAMN05216218_115100"/>
<feature type="region of interest" description="Disordered" evidence="1">
    <location>
        <begin position="24"/>
        <end position="86"/>
    </location>
</feature>
<keyword evidence="3" id="KW-1185">Reference proteome</keyword>
<reference evidence="3" key="1">
    <citation type="submission" date="2016-10" db="EMBL/GenBank/DDBJ databases">
        <authorList>
            <person name="Varghese N."/>
            <person name="Submissions S."/>
        </authorList>
    </citation>
    <scope>NUCLEOTIDE SEQUENCE [LARGE SCALE GENOMIC DNA]</scope>
    <source>
        <strain evidence="3">IBRC-M 10760</strain>
    </source>
</reference>
<dbReference type="RefSeq" id="WP_245681217.1">
    <property type="nucleotide sequence ID" value="NZ_FNBK01000015.1"/>
</dbReference>
<dbReference type="Gene3D" id="2.60.120.1140">
    <property type="entry name" value="Protein of unknown function DUF192"/>
    <property type="match status" value="1"/>
</dbReference>
<dbReference type="AlphaFoldDB" id="A0A1G7RMJ2"/>
<dbReference type="InterPro" id="IPR038695">
    <property type="entry name" value="Saro_0823-like_sf"/>
</dbReference>
<dbReference type="PANTHER" id="PTHR37953:SF1">
    <property type="entry name" value="UPF0127 PROTEIN MJ1496"/>
    <property type="match status" value="1"/>
</dbReference>
<name>A0A1G7RMJ2_9EURY</name>